<dbReference type="Proteomes" id="UP001159363">
    <property type="component" value="Chromosome 13"/>
</dbReference>
<name>A0ABQ9G8F4_9NEOP</name>
<sequence length="256" mass="29038">MGRHVDIDSIYLCQTYSHIPKQLLCDNANLLLLDTLDQPVHNGFTKTREEATTESGLGDHVVVRIDKRSASSLVVFPLRTSVCRWGNSQRTGSCPYTCYLIRNNIIKAIILNGPDTGQLAHIPCIPMIPMDLTIPFKRLQFPVKALALTINKSQGQTFKFVGEQRQNERVGEMRDPQENLPTNGIVRHNSHKRKSRWCPTWGTTVDSVALACRPDLETVAHIIVDLTEFHSLVHTHFTLQFHTVAWLKRESQDTTF</sequence>
<gene>
    <name evidence="1" type="ORF">PR048_030242</name>
</gene>
<evidence type="ECO:0000313" key="1">
    <source>
        <dbReference type="EMBL" id="KAJ8868703.1"/>
    </source>
</evidence>
<protein>
    <recommendedName>
        <fullName evidence="3">ATP-dependent DNA helicase</fullName>
    </recommendedName>
</protein>
<accession>A0ABQ9G8F4</accession>
<dbReference type="EMBL" id="JARBHB010000014">
    <property type="protein sequence ID" value="KAJ8868703.1"/>
    <property type="molecule type" value="Genomic_DNA"/>
</dbReference>
<reference evidence="1 2" key="1">
    <citation type="submission" date="2023-02" db="EMBL/GenBank/DDBJ databases">
        <title>LHISI_Scaffold_Assembly.</title>
        <authorList>
            <person name="Stuart O.P."/>
            <person name="Cleave R."/>
            <person name="Magrath M.J.L."/>
            <person name="Mikheyev A.S."/>
        </authorList>
    </citation>
    <scope>NUCLEOTIDE SEQUENCE [LARGE SCALE GENOMIC DNA]</scope>
    <source>
        <strain evidence="1">Daus_M_001</strain>
        <tissue evidence="1">Leg muscle</tissue>
    </source>
</reference>
<organism evidence="1 2">
    <name type="scientific">Dryococelus australis</name>
    <dbReference type="NCBI Taxonomy" id="614101"/>
    <lineage>
        <taxon>Eukaryota</taxon>
        <taxon>Metazoa</taxon>
        <taxon>Ecdysozoa</taxon>
        <taxon>Arthropoda</taxon>
        <taxon>Hexapoda</taxon>
        <taxon>Insecta</taxon>
        <taxon>Pterygota</taxon>
        <taxon>Neoptera</taxon>
        <taxon>Polyneoptera</taxon>
        <taxon>Phasmatodea</taxon>
        <taxon>Verophasmatodea</taxon>
        <taxon>Anareolatae</taxon>
        <taxon>Phasmatidae</taxon>
        <taxon>Eurycanthinae</taxon>
        <taxon>Dryococelus</taxon>
    </lineage>
</organism>
<comment type="caution">
    <text evidence="1">The sequence shown here is derived from an EMBL/GenBank/DDBJ whole genome shotgun (WGS) entry which is preliminary data.</text>
</comment>
<evidence type="ECO:0008006" key="3">
    <source>
        <dbReference type="Google" id="ProtNLM"/>
    </source>
</evidence>
<proteinExistence type="predicted"/>
<keyword evidence="2" id="KW-1185">Reference proteome</keyword>
<evidence type="ECO:0000313" key="2">
    <source>
        <dbReference type="Proteomes" id="UP001159363"/>
    </source>
</evidence>